<dbReference type="InterPro" id="IPR018247">
    <property type="entry name" value="EF_Hand_1_Ca_BS"/>
</dbReference>
<dbReference type="RefSeq" id="XP_066924080.1">
    <property type="nucleotide sequence ID" value="XM_067067979.1"/>
</dbReference>
<dbReference type="PANTHER" id="PTHR23104:SF1">
    <property type="entry name" value="EF-HAND DOMAIN-CONTAINING PROTEIN"/>
    <property type="match status" value="1"/>
</dbReference>
<keyword evidence="6" id="KW-0599">Photoprotein</keyword>
<dbReference type="GO" id="GO:0008218">
    <property type="term" value="P:bioluminescence"/>
    <property type="evidence" value="ECO:0007669"/>
    <property type="project" value="UniProtKB-KW"/>
</dbReference>
<dbReference type="InterPro" id="IPR011992">
    <property type="entry name" value="EF-hand-dom_pair"/>
</dbReference>
<evidence type="ECO:0000256" key="5">
    <source>
        <dbReference type="ARBA" id="ARBA00023223"/>
    </source>
</evidence>
<dbReference type="PROSITE" id="PS50222">
    <property type="entry name" value="EF_HAND_2"/>
    <property type="match status" value="1"/>
</dbReference>
<evidence type="ECO:0000259" key="7">
    <source>
        <dbReference type="PROSITE" id="PS50222"/>
    </source>
</evidence>
<keyword evidence="9" id="KW-1185">Reference proteome</keyword>
<evidence type="ECO:0000313" key="8">
    <source>
        <dbReference type="EnsemblMetazoa" id="CLYHEMP023406.1"/>
    </source>
</evidence>
<keyword evidence="4" id="KW-0106">Calcium</keyword>
<keyword evidence="2" id="KW-0732">Signal</keyword>
<dbReference type="PROSITE" id="PS00018">
    <property type="entry name" value="EF_HAND_1"/>
    <property type="match status" value="1"/>
</dbReference>
<keyword evidence="5" id="KW-0455">Luminescence</keyword>
<dbReference type="InterPro" id="IPR002048">
    <property type="entry name" value="EF_hand_dom"/>
</dbReference>
<dbReference type="InterPro" id="IPR052110">
    <property type="entry name" value="MCFD2-like"/>
</dbReference>
<reference evidence="8" key="1">
    <citation type="submission" date="2021-01" db="UniProtKB">
        <authorList>
            <consortium name="EnsemblMetazoa"/>
        </authorList>
    </citation>
    <scope>IDENTIFICATION</scope>
</reference>
<accession>A0A7M6DQV4</accession>
<organism evidence="8 9">
    <name type="scientific">Clytia hemisphaerica</name>
    <dbReference type="NCBI Taxonomy" id="252671"/>
    <lineage>
        <taxon>Eukaryota</taxon>
        <taxon>Metazoa</taxon>
        <taxon>Cnidaria</taxon>
        <taxon>Hydrozoa</taxon>
        <taxon>Hydroidolina</taxon>
        <taxon>Leptothecata</taxon>
        <taxon>Obeliida</taxon>
        <taxon>Clytiidae</taxon>
        <taxon>Clytia</taxon>
    </lineage>
</organism>
<dbReference type="Gene3D" id="1.10.238.10">
    <property type="entry name" value="EF-hand"/>
    <property type="match status" value="1"/>
</dbReference>
<dbReference type="Proteomes" id="UP000594262">
    <property type="component" value="Unplaced"/>
</dbReference>
<feature type="domain" description="EF-hand" evidence="7">
    <location>
        <begin position="115"/>
        <end position="150"/>
    </location>
</feature>
<name>A0A7M6DQV4_9CNID</name>
<dbReference type="GeneID" id="136811379"/>
<keyword evidence="3" id="KW-0677">Repeat</keyword>
<evidence type="ECO:0000256" key="2">
    <source>
        <dbReference type="ARBA" id="ARBA00022729"/>
    </source>
</evidence>
<dbReference type="AlphaFoldDB" id="A0A7M6DQV4"/>
<evidence type="ECO:0000256" key="3">
    <source>
        <dbReference type="ARBA" id="ARBA00022737"/>
    </source>
</evidence>
<proteinExistence type="inferred from homology"/>
<protein>
    <recommendedName>
        <fullName evidence="7">EF-hand domain-containing protein</fullName>
    </recommendedName>
</protein>
<comment type="similarity">
    <text evidence="1">Belongs to the aequorin family.</text>
</comment>
<dbReference type="OrthoDB" id="289247at2759"/>
<dbReference type="EnsemblMetazoa" id="CLYHEMT023406.1">
    <property type="protein sequence ID" value="CLYHEMP023406.1"/>
    <property type="gene ID" value="CLYHEMG023406"/>
</dbReference>
<evidence type="ECO:0000256" key="1">
    <source>
        <dbReference type="ARBA" id="ARBA00007828"/>
    </source>
</evidence>
<dbReference type="Pfam" id="PF13499">
    <property type="entry name" value="EF-hand_7"/>
    <property type="match status" value="1"/>
</dbReference>
<evidence type="ECO:0000256" key="6">
    <source>
        <dbReference type="ARBA" id="ARBA00023262"/>
    </source>
</evidence>
<dbReference type="GO" id="GO:0005509">
    <property type="term" value="F:calcium ion binding"/>
    <property type="evidence" value="ECO:0007669"/>
    <property type="project" value="InterPro"/>
</dbReference>
<evidence type="ECO:0000313" key="9">
    <source>
        <dbReference type="Proteomes" id="UP000594262"/>
    </source>
</evidence>
<dbReference type="PANTHER" id="PTHR23104">
    <property type="entry name" value="MULTIPLE COAGULATION FACTOR DEFICIENCY PROTEIN 2 NEURAL STEM CELL DERIVED NEURONAL SURVIVAL PROTEIN"/>
    <property type="match status" value="1"/>
</dbReference>
<dbReference type="SUPFAM" id="SSF47473">
    <property type="entry name" value="EF-hand"/>
    <property type="match status" value="1"/>
</dbReference>
<evidence type="ECO:0000256" key="4">
    <source>
        <dbReference type="ARBA" id="ARBA00022837"/>
    </source>
</evidence>
<sequence>MRLDYITLVVAAIINSVHYTSSNEQPTKDDPLKFAKDTAHIKEHLQHQYGFTGEQADKYLKEYDAQTQFFVMHDYDNNTKLDGLELLKSMTHFHDEHEEEGQQKENKEEEDQTETLVEFVDMILKDQDFNKDGYIDYPEYISYYTKFENNDLDAEKKPEDNKEATTV</sequence>